<evidence type="ECO:0000313" key="2">
    <source>
        <dbReference type="EMBL" id="MBV7272496.1"/>
    </source>
</evidence>
<keyword evidence="3" id="KW-1185">Reference proteome</keyword>
<organism evidence="2 3">
    <name type="scientific">Clostridium thailandense</name>
    <dbReference type="NCBI Taxonomy" id="2794346"/>
    <lineage>
        <taxon>Bacteria</taxon>
        <taxon>Bacillati</taxon>
        <taxon>Bacillota</taxon>
        <taxon>Clostridia</taxon>
        <taxon>Eubacteriales</taxon>
        <taxon>Clostridiaceae</taxon>
        <taxon>Clostridium</taxon>
    </lineage>
</organism>
<evidence type="ECO:0000256" key="1">
    <source>
        <dbReference type="SAM" id="SignalP"/>
    </source>
</evidence>
<dbReference type="AlphaFoldDB" id="A0A949WQA2"/>
<name>A0A949WQA2_9CLOT</name>
<feature type="signal peptide" evidence="1">
    <location>
        <begin position="1"/>
        <end position="28"/>
    </location>
</feature>
<sequence>MKKQNLKRIITAGLIVTGILTIAPSAKAEYTPNTTNLCYTKGTSLIMVLKLINEKLHHFDNNDASPSELVNNNSDSNNIFDQSIEQAVGEAIKSRNQKYYYMGEVATEGHIILEVEEKDDLVKAYTISSFGYFGFENGIFTIVSGSGAIPTVITFSKNANNEYSLLEYKEPIDGDDCLDSTKKMFPERLWNRVLSGNDLVYSKLVESQKSQAEEYLRKIGRTAQVNPNYVERKLPDINVSASNKLFSELTKYDSLLNDCPYWIGSRERIENGIRIVYETSQSKSSDGYDLITFKKSKADGTIIEERIYKIVGSEPELQQ</sequence>
<dbReference type="EMBL" id="JAEEGC010000026">
    <property type="protein sequence ID" value="MBV7272496.1"/>
    <property type="molecule type" value="Genomic_DNA"/>
</dbReference>
<evidence type="ECO:0000313" key="3">
    <source>
        <dbReference type="Proteomes" id="UP000694308"/>
    </source>
</evidence>
<dbReference type="Proteomes" id="UP000694308">
    <property type="component" value="Unassembled WGS sequence"/>
</dbReference>
<proteinExistence type="predicted"/>
<dbReference type="RefSeq" id="WP_218319531.1">
    <property type="nucleotide sequence ID" value="NZ_JAEEGC010000026.1"/>
</dbReference>
<protein>
    <submittedName>
        <fullName evidence="2">Cell wall-binding protein</fullName>
    </submittedName>
</protein>
<accession>A0A949WQA2</accession>
<feature type="chain" id="PRO_5036877075" evidence="1">
    <location>
        <begin position="29"/>
        <end position="319"/>
    </location>
</feature>
<keyword evidence="1" id="KW-0732">Signal</keyword>
<comment type="caution">
    <text evidence="2">The sequence shown here is derived from an EMBL/GenBank/DDBJ whole genome shotgun (WGS) entry which is preliminary data.</text>
</comment>
<gene>
    <name evidence="2" type="ORF">I6U48_06145</name>
</gene>
<reference evidence="2" key="1">
    <citation type="submission" date="2020-12" db="EMBL/GenBank/DDBJ databases">
        <title>Clostridium thailandense sp. nov., a novel acetogenic bacterium isolated from peat land soil in Thailand.</title>
        <authorList>
            <person name="Chaikitkaew S."/>
            <person name="Birkeland N.K."/>
        </authorList>
    </citation>
    <scope>NUCLEOTIDE SEQUENCE</scope>
    <source>
        <strain evidence="2">PL3</strain>
    </source>
</reference>